<name>A0AAD1H253_MYCXE</name>
<dbReference type="RefSeq" id="WP_085198317.1">
    <property type="nucleotide sequence ID" value="NZ_AP022314.1"/>
</dbReference>
<gene>
    <name evidence="1" type="ORF">MYXE_27570</name>
</gene>
<reference evidence="1 2" key="1">
    <citation type="submission" date="2019-12" db="EMBL/GenBank/DDBJ databases">
        <title>Complete genome sequence of Mycolicibacterium xenopi str. JCM15661T.</title>
        <authorList>
            <person name="Yoshida M."/>
            <person name="Fukano H."/>
            <person name="Asakura T."/>
            <person name="Hoshino Y."/>
        </authorList>
    </citation>
    <scope>NUCLEOTIDE SEQUENCE [LARGE SCALE GENOMIC DNA]</scope>
    <source>
        <strain evidence="1 2">JCM 15661T</strain>
    </source>
</reference>
<dbReference type="Proteomes" id="UP000464624">
    <property type="component" value="Chromosome"/>
</dbReference>
<evidence type="ECO:0000313" key="1">
    <source>
        <dbReference type="EMBL" id="BBU22967.1"/>
    </source>
</evidence>
<proteinExistence type="predicted"/>
<dbReference type="KEGG" id="mxe:MYXE_27570"/>
<dbReference type="AlphaFoldDB" id="A0AAD1H253"/>
<protein>
    <submittedName>
        <fullName evidence="1">Uncharacterized protein</fullName>
    </submittedName>
</protein>
<sequence length="59" mass="6463">MIASARRVHHDRRAVRDFVLDLFGESYPPARGHTAADGEVDSAARGEVSALKDVGNDHY</sequence>
<organism evidence="1 2">
    <name type="scientific">Mycobacterium xenopi</name>
    <dbReference type="NCBI Taxonomy" id="1789"/>
    <lineage>
        <taxon>Bacteria</taxon>
        <taxon>Bacillati</taxon>
        <taxon>Actinomycetota</taxon>
        <taxon>Actinomycetes</taxon>
        <taxon>Mycobacteriales</taxon>
        <taxon>Mycobacteriaceae</taxon>
        <taxon>Mycobacterium</taxon>
    </lineage>
</organism>
<dbReference type="EMBL" id="AP022314">
    <property type="protein sequence ID" value="BBU22967.1"/>
    <property type="molecule type" value="Genomic_DNA"/>
</dbReference>
<accession>A0AAD1H253</accession>
<evidence type="ECO:0000313" key="2">
    <source>
        <dbReference type="Proteomes" id="UP000464624"/>
    </source>
</evidence>